<organism evidence="3 4">
    <name type="scientific">Celeribacter arenosi</name>
    <dbReference type="NCBI Taxonomy" id="792649"/>
    <lineage>
        <taxon>Bacteria</taxon>
        <taxon>Pseudomonadati</taxon>
        <taxon>Pseudomonadota</taxon>
        <taxon>Alphaproteobacteria</taxon>
        <taxon>Rhodobacterales</taxon>
        <taxon>Roseobacteraceae</taxon>
        <taxon>Celeribacter</taxon>
    </lineage>
</organism>
<comment type="caution">
    <text evidence="3">The sequence shown here is derived from an EMBL/GenBank/DDBJ whole genome shotgun (WGS) entry which is preliminary data.</text>
</comment>
<dbReference type="RefSeq" id="WP_344847260.1">
    <property type="nucleotide sequence ID" value="NZ_BAABDF010000007.1"/>
</dbReference>
<evidence type="ECO:0000313" key="3">
    <source>
        <dbReference type="EMBL" id="GAA3872283.1"/>
    </source>
</evidence>
<dbReference type="InterPro" id="IPR017972">
    <property type="entry name" value="Cyt_P450_CS"/>
</dbReference>
<gene>
    <name evidence="3" type="ORF">GCM10022404_22710</name>
</gene>
<keyword evidence="2" id="KW-0408">Iron</keyword>
<dbReference type="Pfam" id="PF00067">
    <property type="entry name" value="p450"/>
    <property type="match status" value="2"/>
</dbReference>
<keyword evidence="4" id="KW-1185">Reference proteome</keyword>
<evidence type="ECO:0000313" key="4">
    <source>
        <dbReference type="Proteomes" id="UP001399917"/>
    </source>
</evidence>
<accession>A0ABP7KBY8</accession>
<dbReference type="SUPFAM" id="SSF48264">
    <property type="entry name" value="Cytochrome P450"/>
    <property type="match status" value="1"/>
</dbReference>
<dbReference type="EMBL" id="BAABDF010000007">
    <property type="protein sequence ID" value="GAA3872283.1"/>
    <property type="molecule type" value="Genomic_DNA"/>
</dbReference>
<dbReference type="CDD" id="cd20625">
    <property type="entry name" value="CYP164-like"/>
    <property type="match status" value="1"/>
</dbReference>
<dbReference type="PANTHER" id="PTHR46696">
    <property type="entry name" value="P450, PUTATIVE (EUROFUNG)-RELATED"/>
    <property type="match status" value="1"/>
</dbReference>
<name>A0ABP7KBY8_9RHOB</name>
<dbReference type="PANTHER" id="PTHR46696:SF1">
    <property type="entry name" value="CYTOCHROME P450 YJIB-RELATED"/>
    <property type="match status" value="1"/>
</dbReference>
<keyword evidence="2" id="KW-0503">Monooxygenase</keyword>
<sequence length="391" mass="43793">MSPKDPDFVQNPYPFYDRLREGGRMVFWEELGLPVIAGYDGVSMALRDSRFGRQPPAEFAPVIPAHLRPFYDLEDHSMLQLEGDTHRRLRGLVLRAFTSRRIKSLMPAIEVVCDDLLDAMDGVENSEVDFLDAFCRPLPVRIIAQLLGVPEEIWPDLLAWSNDMVALYQPRATPAVEAKAVAAATAISDYLRAYVDSRRAAPADDLITELIAAEAEGEKLTTDELISTCVLLLNAGHEATVHTVGIGVKTLCEHGSAQEALGEDAIDQTIEEVLRYDPPLHFFDRWVYEDTVFLGETLKRGDRIGLLLGAANRDPDAWDDPDHFDPTRKIKQNTAFGAGVHFCVGAPLARLELRVALPRLFDRFPDLTVTAPPRYADIWHFHGLEDLRVRL</sequence>
<comment type="similarity">
    <text evidence="1 2">Belongs to the cytochrome P450 family.</text>
</comment>
<dbReference type="Proteomes" id="UP001399917">
    <property type="component" value="Unassembled WGS sequence"/>
</dbReference>
<proteinExistence type="inferred from homology"/>
<dbReference type="InterPro" id="IPR002397">
    <property type="entry name" value="Cyt_P450_B"/>
</dbReference>
<protein>
    <submittedName>
        <fullName evidence="3">Cytochrome P450</fullName>
    </submittedName>
</protein>
<dbReference type="InterPro" id="IPR001128">
    <property type="entry name" value="Cyt_P450"/>
</dbReference>
<reference evidence="4" key="1">
    <citation type="journal article" date="2019" name="Int. J. Syst. Evol. Microbiol.">
        <title>The Global Catalogue of Microorganisms (GCM) 10K type strain sequencing project: providing services to taxonomists for standard genome sequencing and annotation.</title>
        <authorList>
            <consortium name="The Broad Institute Genomics Platform"/>
            <consortium name="The Broad Institute Genome Sequencing Center for Infectious Disease"/>
            <person name="Wu L."/>
            <person name="Ma J."/>
        </authorList>
    </citation>
    <scope>NUCLEOTIDE SEQUENCE [LARGE SCALE GENOMIC DNA]</scope>
    <source>
        <strain evidence="4">JCM 17190</strain>
    </source>
</reference>
<dbReference type="InterPro" id="IPR036396">
    <property type="entry name" value="Cyt_P450_sf"/>
</dbReference>
<dbReference type="Gene3D" id="1.10.630.10">
    <property type="entry name" value="Cytochrome P450"/>
    <property type="match status" value="1"/>
</dbReference>
<dbReference type="PRINTS" id="PR00359">
    <property type="entry name" value="BP450"/>
</dbReference>
<keyword evidence="2" id="KW-0560">Oxidoreductase</keyword>
<dbReference type="PROSITE" id="PS00086">
    <property type="entry name" value="CYTOCHROME_P450"/>
    <property type="match status" value="1"/>
</dbReference>
<keyword evidence="2" id="KW-0349">Heme</keyword>
<evidence type="ECO:0000256" key="2">
    <source>
        <dbReference type="RuleBase" id="RU000461"/>
    </source>
</evidence>
<evidence type="ECO:0000256" key="1">
    <source>
        <dbReference type="ARBA" id="ARBA00010617"/>
    </source>
</evidence>
<dbReference type="PRINTS" id="PR00385">
    <property type="entry name" value="P450"/>
</dbReference>
<keyword evidence="2" id="KW-0479">Metal-binding</keyword>